<reference evidence="1" key="1">
    <citation type="submission" date="2022-04" db="EMBL/GenBank/DDBJ databases">
        <authorList>
            <person name="Friedrich I."/>
            <person name="Schneider D."/>
            <person name="Poehlein A."/>
            <person name="Hertel R."/>
            <person name="Daniel R."/>
        </authorList>
    </citation>
    <scope>NUCLEOTIDE SEQUENCE</scope>
</reference>
<organism evidence="1 2">
    <name type="scientific">Brevundimonas phage vB_BpoS-Gurke</name>
    <dbReference type="NCBI Taxonomy" id="2948599"/>
    <lineage>
        <taxon>Viruses</taxon>
        <taxon>Duplodnaviria</taxon>
        <taxon>Heunggongvirae</taxon>
        <taxon>Uroviricota</taxon>
        <taxon>Caudoviricetes</taxon>
        <taxon>Jeanschmidtviridae</taxon>
        <taxon>Kikimoravirus</taxon>
        <taxon>Kikimoravirus gurke</taxon>
    </lineage>
</organism>
<protein>
    <submittedName>
        <fullName evidence="1">Uncharacterized protein</fullName>
    </submittedName>
</protein>
<dbReference type="EMBL" id="ON529850">
    <property type="protein sequence ID" value="UTC28529.1"/>
    <property type="molecule type" value="Genomic_DNA"/>
</dbReference>
<keyword evidence="2" id="KW-1185">Reference proteome</keyword>
<sequence length="69" mass="7886">MSEPTTLQDLALDLARAGDPQSQQLSVALTDLLAENQRLRFEVNMLRVQQRAHDGDEMDRLTLRYGPEF</sequence>
<name>A0A9E7N552_9CAUD</name>
<evidence type="ECO:0000313" key="2">
    <source>
        <dbReference type="Proteomes" id="UP001055634"/>
    </source>
</evidence>
<evidence type="ECO:0000313" key="1">
    <source>
        <dbReference type="EMBL" id="UTC28529.1"/>
    </source>
</evidence>
<proteinExistence type="predicted"/>
<accession>A0A9E7N552</accession>
<dbReference type="Proteomes" id="UP001055634">
    <property type="component" value="Segment"/>
</dbReference>
<gene>
    <name evidence="1" type="ORF">GURKE_05270</name>
</gene>